<proteinExistence type="inferred from homology"/>
<dbReference type="Gene3D" id="3.40.50.170">
    <property type="entry name" value="Formyl transferase, N-terminal domain"/>
    <property type="match status" value="1"/>
</dbReference>
<dbReference type="CDD" id="cd08704">
    <property type="entry name" value="Met_tRNA_FMT_C"/>
    <property type="match status" value="1"/>
</dbReference>
<comment type="catalytic activity">
    <reaction evidence="7 8">
        <text>L-methionyl-tRNA(fMet) + (6R)-10-formyltetrahydrofolate = N-formyl-L-methionyl-tRNA(fMet) + (6S)-5,6,7,8-tetrahydrofolate + H(+)</text>
        <dbReference type="Rhea" id="RHEA:24380"/>
        <dbReference type="Rhea" id="RHEA-COMP:9952"/>
        <dbReference type="Rhea" id="RHEA-COMP:9953"/>
        <dbReference type="ChEBI" id="CHEBI:15378"/>
        <dbReference type="ChEBI" id="CHEBI:57453"/>
        <dbReference type="ChEBI" id="CHEBI:78530"/>
        <dbReference type="ChEBI" id="CHEBI:78844"/>
        <dbReference type="ChEBI" id="CHEBI:195366"/>
        <dbReference type="EC" id="2.1.2.9"/>
    </reaction>
</comment>
<dbReference type="InterPro" id="IPR005794">
    <property type="entry name" value="Fmt"/>
</dbReference>
<evidence type="ECO:0000259" key="10">
    <source>
        <dbReference type="Pfam" id="PF02911"/>
    </source>
</evidence>
<dbReference type="NCBIfam" id="TIGR00460">
    <property type="entry name" value="fmt"/>
    <property type="match status" value="1"/>
</dbReference>
<dbReference type="EC" id="2.1.2.9" evidence="3 8"/>
<evidence type="ECO:0000313" key="11">
    <source>
        <dbReference type="EMBL" id="OGZ19683.1"/>
    </source>
</evidence>
<dbReference type="InterPro" id="IPR041711">
    <property type="entry name" value="Met-tRNA-FMT_N"/>
</dbReference>
<dbReference type="PANTHER" id="PTHR11138:SF5">
    <property type="entry name" value="METHIONYL-TRNA FORMYLTRANSFERASE, MITOCHONDRIAL"/>
    <property type="match status" value="1"/>
</dbReference>
<dbReference type="PANTHER" id="PTHR11138">
    <property type="entry name" value="METHIONYL-TRNA FORMYLTRANSFERASE"/>
    <property type="match status" value="1"/>
</dbReference>
<comment type="function">
    <text evidence="1 8">Attaches a formyl group to the free amino group of methionyl-tRNA(fMet). The formyl group appears to play a dual role in the initiator identity of N-formylmethionyl-tRNA by promoting its recognition by IF2 and preventing the misappropriation of this tRNA by the elongation apparatus.</text>
</comment>
<feature type="domain" description="Formyl transferase C-terminal" evidence="10">
    <location>
        <begin position="217"/>
        <end position="323"/>
    </location>
</feature>
<keyword evidence="6 8" id="KW-0648">Protein biosynthesis</keyword>
<keyword evidence="5 8" id="KW-0808">Transferase</keyword>
<feature type="domain" description="Formyl transferase N-terminal" evidence="9">
    <location>
        <begin position="6"/>
        <end position="157"/>
    </location>
</feature>
<dbReference type="AlphaFoldDB" id="A0A1G2E1H8"/>
<dbReference type="Pfam" id="PF02911">
    <property type="entry name" value="Formyl_trans_C"/>
    <property type="match status" value="1"/>
</dbReference>
<comment type="similarity">
    <text evidence="2 8">Belongs to the Fmt family.</text>
</comment>
<dbReference type="Proteomes" id="UP000177360">
    <property type="component" value="Unassembled WGS sequence"/>
</dbReference>
<dbReference type="InterPro" id="IPR036477">
    <property type="entry name" value="Formyl_transf_N_sf"/>
</dbReference>
<dbReference type="SUPFAM" id="SSF50486">
    <property type="entry name" value="FMT C-terminal domain-like"/>
    <property type="match status" value="1"/>
</dbReference>
<evidence type="ECO:0000256" key="8">
    <source>
        <dbReference type="HAMAP-Rule" id="MF_00182"/>
    </source>
</evidence>
<dbReference type="InterPro" id="IPR005793">
    <property type="entry name" value="Formyl_trans_C"/>
</dbReference>
<evidence type="ECO:0000256" key="4">
    <source>
        <dbReference type="ARBA" id="ARBA00016014"/>
    </source>
</evidence>
<organism evidence="11 12">
    <name type="scientific">Candidatus Nealsonbacteria bacterium RIFCSPHIGHO2_01_FULL_38_55</name>
    <dbReference type="NCBI Taxonomy" id="1801664"/>
    <lineage>
        <taxon>Bacteria</taxon>
        <taxon>Candidatus Nealsoniibacteriota</taxon>
    </lineage>
</organism>
<evidence type="ECO:0000256" key="1">
    <source>
        <dbReference type="ARBA" id="ARBA00002606"/>
    </source>
</evidence>
<evidence type="ECO:0000256" key="5">
    <source>
        <dbReference type="ARBA" id="ARBA00022679"/>
    </source>
</evidence>
<evidence type="ECO:0000256" key="6">
    <source>
        <dbReference type="ARBA" id="ARBA00022917"/>
    </source>
</evidence>
<dbReference type="InterPro" id="IPR001555">
    <property type="entry name" value="GART_AS"/>
</dbReference>
<accession>A0A1G2E1H8</accession>
<dbReference type="Gene3D" id="3.10.25.10">
    <property type="entry name" value="Formyl transferase, C-terminal domain"/>
    <property type="match status" value="1"/>
</dbReference>
<evidence type="ECO:0000256" key="7">
    <source>
        <dbReference type="ARBA" id="ARBA00048558"/>
    </source>
</evidence>
<dbReference type="EMBL" id="MHLZ01000025">
    <property type="protein sequence ID" value="OGZ19683.1"/>
    <property type="molecule type" value="Genomic_DNA"/>
</dbReference>
<dbReference type="InterPro" id="IPR037022">
    <property type="entry name" value="Formyl_trans_C_sf"/>
</dbReference>
<dbReference type="Pfam" id="PF00551">
    <property type="entry name" value="Formyl_trans_N"/>
    <property type="match status" value="1"/>
</dbReference>
<evidence type="ECO:0000313" key="12">
    <source>
        <dbReference type="Proteomes" id="UP000177360"/>
    </source>
</evidence>
<evidence type="ECO:0000256" key="3">
    <source>
        <dbReference type="ARBA" id="ARBA00012261"/>
    </source>
</evidence>
<dbReference type="HAMAP" id="MF_00182">
    <property type="entry name" value="Formyl_trans"/>
    <property type="match status" value="1"/>
</dbReference>
<comment type="caution">
    <text evidence="11">The sequence shown here is derived from an EMBL/GenBank/DDBJ whole genome shotgun (WGS) entry which is preliminary data.</text>
</comment>
<evidence type="ECO:0000256" key="2">
    <source>
        <dbReference type="ARBA" id="ARBA00010699"/>
    </source>
</evidence>
<reference evidence="11 12" key="1">
    <citation type="journal article" date="2016" name="Nat. Commun.">
        <title>Thousands of microbial genomes shed light on interconnected biogeochemical processes in an aquifer system.</title>
        <authorList>
            <person name="Anantharaman K."/>
            <person name="Brown C.T."/>
            <person name="Hug L.A."/>
            <person name="Sharon I."/>
            <person name="Castelle C.J."/>
            <person name="Probst A.J."/>
            <person name="Thomas B.C."/>
            <person name="Singh A."/>
            <person name="Wilkins M.J."/>
            <person name="Karaoz U."/>
            <person name="Brodie E.L."/>
            <person name="Williams K.H."/>
            <person name="Hubbard S.S."/>
            <person name="Banfield J.F."/>
        </authorList>
    </citation>
    <scope>NUCLEOTIDE SEQUENCE [LARGE SCALE GENOMIC DNA]</scope>
</reference>
<gene>
    <name evidence="8" type="primary">fmt</name>
    <name evidence="11" type="ORF">A2626_02850</name>
</gene>
<dbReference type="InterPro" id="IPR011034">
    <property type="entry name" value="Formyl_transferase-like_C_sf"/>
</dbReference>
<dbReference type="PROSITE" id="PS00373">
    <property type="entry name" value="GART"/>
    <property type="match status" value="1"/>
</dbReference>
<dbReference type="SUPFAM" id="SSF53328">
    <property type="entry name" value="Formyltransferase"/>
    <property type="match status" value="1"/>
</dbReference>
<dbReference type="GO" id="GO:0004479">
    <property type="term" value="F:methionyl-tRNA formyltransferase activity"/>
    <property type="evidence" value="ECO:0007669"/>
    <property type="project" value="UniProtKB-UniRule"/>
</dbReference>
<dbReference type="GO" id="GO:0005829">
    <property type="term" value="C:cytosol"/>
    <property type="evidence" value="ECO:0007669"/>
    <property type="project" value="TreeGrafter"/>
</dbReference>
<name>A0A1G2E1H8_9BACT</name>
<protein>
    <recommendedName>
        <fullName evidence="4 8">Methionyl-tRNA formyltransferase</fullName>
        <ecNumber evidence="3 8">2.1.2.9</ecNumber>
    </recommendedName>
</protein>
<dbReference type="CDD" id="cd08646">
    <property type="entry name" value="FMT_core_Met-tRNA-FMT_N"/>
    <property type="match status" value="1"/>
</dbReference>
<feature type="binding site" evidence="8">
    <location>
        <begin position="111"/>
        <end position="114"/>
    </location>
    <ligand>
        <name>(6S)-5,6,7,8-tetrahydrofolate</name>
        <dbReference type="ChEBI" id="CHEBI:57453"/>
    </ligand>
</feature>
<dbReference type="InterPro" id="IPR044135">
    <property type="entry name" value="Met-tRNA-FMT_C"/>
</dbReference>
<evidence type="ECO:0000259" key="9">
    <source>
        <dbReference type="Pfam" id="PF00551"/>
    </source>
</evidence>
<sequence>MSKNLKIVFIGTPEFGAVVLERLIKNNYKPILVITALDKPVGRKQIITPPTVKLVAQRYNIPVAQPAKIRTWNIEPKILKPDLLIVTAYGQIIPKNILDIPKFGCLNIHPSLLPKYRGASPIQNTILNGDRKTGVTIILMDERMDHGPILAKRELEIPRLRQGFGGQANPKITYQKLHDELAKLGAELLIETIPNWIGGKIKPELQDGSKATYTKIIKKEDGKINWSKTAEEIERQIRAFNHWPGSFSEISNFKSQTSKPKCKIIKIIKAEIGRLKSKNKPGKIFLLENNELAVMTGQNCLILQKLQIEGRKPITAEEFIRGHKYIIGKIFDS</sequence>
<dbReference type="InterPro" id="IPR002376">
    <property type="entry name" value="Formyl_transf_N"/>
</dbReference>